<dbReference type="RefSeq" id="XP_033347961.1">
    <property type="nucleotide sequence ID" value="XM_033492070.1"/>
</dbReference>
<keyword evidence="1" id="KW-1185">Reference proteome</keyword>
<dbReference type="PANTHER" id="PTHR15681">
    <property type="entry name" value="MAD2L1-BINDING PROTEIN"/>
    <property type="match status" value="1"/>
</dbReference>
<dbReference type="AlphaFoldDB" id="A0A6J3K649"/>
<dbReference type="GeneID" id="117232606"/>
<name>A0A6J3K649_9HYME</name>
<organism evidence="1 2">
    <name type="scientific">Bombus vosnesenskii</name>
    <dbReference type="NCBI Taxonomy" id="207650"/>
    <lineage>
        <taxon>Eukaryota</taxon>
        <taxon>Metazoa</taxon>
        <taxon>Ecdysozoa</taxon>
        <taxon>Arthropoda</taxon>
        <taxon>Hexapoda</taxon>
        <taxon>Insecta</taxon>
        <taxon>Pterygota</taxon>
        <taxon>Neoptera</taxon>
        <taxon>Endopterygota</taxon>
        <taxon>Hymenoptera</taxon>
        <taxon>Apocrita</taxon>
        <taxon>Aculeata</taxon>
        <taxon>Apoidea</taxon>
        <taxon>Anthophila</taxon>
        <taxon>Apidae</taxon>
        <taxon>Bombus</taxon>
        <taxon>Pyrobombus</taxon>
    </lineage>
</organism>
<dbReference type="Proteomes" id="UP000504631">
    <property type="component" value="Unplaced"/>
</dbReference>
<dbReference type="Gene3D" id="3.30.900.20">
    <property type="match status" value="1"/>
</dbReference>
<dbReference type="Pfam" id="PF06581">
    <property type="entry name" value="p31comet"/>
    <property type="match status" value="1"/>
</dbReference>
<dbReference type="InterPro" id="IPR009511">
    <property type="entry name" value="MAD1/Cdc20-bound-Mad2-bd"/>
</dbReference>
<accession>A0A6J3K649</accession>
<dbReference type="KEGG" id="bvk:117232606"/>
<dbReference type="PANTHER" id="PTHR15681:SF1">
    <property type="entry name" value="MAD2L1-BINDING PROTEIN"/>
    <property type="match status" value="1"/>
</dbReference>
<reference evidence="2" key="1">
    <citation type="submission" date="2025-08" db="UniProtKB">
        <authorList>
            <consortium name="RefSeq"/>
        </authorList>
    </citation>
    <scope>IDENTIFICATION</scope>
    <source>
        <tissue evidence="2">Muscle</tissue>
    </source>
</reference>
<dbReference type="GO" id="GO:0005634">
    <property type="term" value="C:nucleus"/>
    <property type="evidence" value="ECO:0007669"/>
    <property type="project" value="InterPro"/>
</dbReference>
<proteinExistence type="predicted"/>
<gene>
    <name evidence="2" type="primary">LOC117232606</name>
</gene>
<dbReference type="InterPro" id="IPR053729">
    <property type="entry name" value="MAD2L1BP_domain_sf"/>
</dbReference>
<dbReference type="GO" id="GO:0007096">
    <property type="term" value="P:regulation of exit from mitosis"/>
    <property type="evidence" value="ECO:0007669"/>
    <property type="project" value="InterPro"/>
</dbReference>
<evidence type="ECO:0000313" key="2">
    <source>
        <dbReference type="RefSeq" id="XP_033347961.1"/>
    </source>
</evidence>
<sequence length="250" mass="28854">MNINVMLDEHLTSHSCVKLVIEFLKYILYQKQQIPFTYDSLSKLQMKSTDRNSSDIKTLLNSLRSTSEQLNSQFHLKGCKIKEIAILIGATIISPRLHIRIEFPSDILSSQEHLECKHASRKPLLSLMRSMLECPAFQDALTLPLHPTNTFVLIQKSDSNSVSEFFLPKPLYVPSKQNSNYFVIKLQHKDQVKIDCNCINVVKVYNEVSESNTNIDKDIEFLNNSNVSITHVPYQWYQSKEVIKGFKFTR</sequence>
<evidence type="ECO:0000313" key="1">
    <source>
        <dbReference type="Proteomes" id="UP000504631"/>
    </source>
</evidence>
<protein>
    <submittedName>
        <fullName evidence="2">MAD2L1-binding protein</fullName>
    </submittedName>
</protein>